<gene>
    <name evidence="6" type="ORF">FZEAL_8067</name>
</gene>
<keyword evidence="2 5" id="KW-0812">Transmembrane</keyword>
<evidence type="ECO:0000256" key="2">
    <source>
        <dbReference type="ARBA" id="ARBA00022692"/>
    </source>
</evidence>
<dbReference type="InterPro" id="IPR007271">
    <property type="entry name" value="Nuc_sug_transpt"/>
</dbReference>
<evidence type="ECO:0000256" key="5">
    <source>
        <dbReference type="SAM" id="Phobius"/>
    </source>
</evidence>
<evidence type="ECO:0000256" key="3">
    <source>
        <dbReference type="ARBA" id="ARBA00022989"/>
    </source>
</evidence>
<feature type="transmembrane region" description="Helical" evidence="5">
    <location>
        <begin position="180"/>
        <end position="202"/>
    </location>
</feature>
<reference evidence="6" key="2">
    <citation type="submission" date="2020-05" db="EMBL/GenBank/DDBJ databases">
        <authorList>
            <person name="Kim H.-S."/>
            <person name="Proctor R.H."/>
            <person name="Brown D.W."/>
        </authorList>
    </citation>
    <scope>NUCLEOTIDE SEQUENCE</scope>
    <source>
        <strain evidence="6">NRRL 22465</strain>
    </source>
</reference>
<dbReference type="PANTHER" id="PTHR13146">
    <property type="match status" value="1"/>
</dbReference>
<feature type="transmembrane region" description="Helical" evidence="5">
    <location>
        <begin position="370"/>
        <end position="389"/>
    </location>
</feature>
<evidence type="ECO:0000256" key="1">
    <source>
        <dbReference type="ARBA" id="ARBA00004141"/>
    </source>
</evidence>
<name>A0A8H4XH94_9HYPO</name>
<reference evidence="6" key="1">
    <citation type="journal article" date="2020" name="BMC Genomics">
        <title>Correction to: Identification and distribution of gene clusters required for synthesis of sphingolipid metabolism inhibitors in diverse species of the filamentous fungus Fusarium.</title>
        <authorList>
            <person name="Kim H.S."/>
            <person name="Lohmar J.M."/>
            <person name="Busman M."/>
            <person name="Brown D.W."/>
            <person name="Naumann T.A."/>
            <person name="Divon H.H."/>
            <person name="Lysoe E."/>
            <person name="Uhlig S."/>
            <person name="Proctor R.H."/>
        </authorList>
    </citation>
    <scope>NUCLEOTIDE SEQUENCE</scope>
    <source>
        <strain evidence="6">NRRL 22465</strain>
    </source>
</reference>
<comment type="caution">
    <text evidence="6">The sequence shown here is derived from an EMBL/GenBank/DDBJ whole genome shotgun (WGS) entry which is preliminary data.</text>
</comment>
<proteinExistence type="predicted"/>
<evidence type="ECO:0000313" key="7">
    <source>
        <dbReference type="Proteomes" id="UP000635477"/>
    </source>
</evidence>
<evidence type="ECO:0000313" key="6">
    <source>
        <dbReference type="EMBL" id="KAF4975119.1"/>
    </source>
</evidence>
<keyword evidence="4 5" id="KW-0472">Membrane</keyword>
<dbReference type="EMBL" id="JABEYC010000674">
    <property type="protein sequence ID" value="KAF4975119.1"/>
    <property type="molecule type" value="Genomic_DNA"/>
</dbReference>
<dbReference type="Proteomes" id="UP000635477">
    <property type="component" value="Unassembled WGS sequence"/>
</dbReference>
<evidence type="ECO:0000256" key="4">
    <source>
        <dbReference type="ARBA" id="ARBA00023136"/>
    </source>
</evidence>
<evidence type="ECO:0008006" key="8">
    <source>
        <dbReference type="Google" id="ProtNLM"/>
    </source>
</evidence>
<accession>A0A8H4XH94</accession>
<dbReference type="GO" id="GO:0015165">
    <property type="term" value="F:pyrimidine nucleotide-sugar transmembrane transporter activity"/>
    <property type="evidence" value="ECO:0007669"/>
    <property type="project" value="InterPro"/>
</dbReference>
<dbReference type="OrthoDB" id="29773at2759"/>
<dbReference type="Pfam" id="PF04142">
    <property type="entry name" value="Nuc_sug_transp"/>
    <property type="match status" value="1"/>
</dbReference>
<feature type="transmembrane region" description="Helical" evidence="5">
    <location>
        <begin position="125"/>
        <end position="147"/>
    </location>
</feature>
<keyword evidence="7" id="KW-1185">Reference proteome</keyword>
<keyword evidence="3 5" id="KW-1133">Transmembrane helix</keyword>
<dbReference type="GO" id="GO:0000139">
    <property type="term" value="C:Golgi membrane"/>
    <property type="evidence" value="ECO:0007669"/>
    <property type="project" value="InterPro"/>
</dbReference>
<feature type="transmembrane region" description="Helical" evidence="5">
    <location>
        <begin position="271"/>
        <end position="293"/>
    </location>
</feature>
<dbReference type="SUPFAM" id="SSF103481">
    <property type="entry name" value="Multidrug resistance efflux transporter EmrE"/>
    <property type="match status" value="1"/>
</dbReference>
<organism evidence="6 7">
    <name type="scientific">Fusarium zealandicum</name>
    <dbReference type="NCBI Taxonomy" id="1053134"/>
    <lineage>
        <taxon>Eukaryota</taxon>
        <taxon>Fungi</taxon>
        <taxon>Dikarya</taxon>
        <taxon>Ascomycota</taxon>
        <taxon>Pezizomycotina</taxon>
        <taxon>Sordariomycetes</taxon>
        <taxon>Hypocreomycetidae</taxon>
        <taxon>Hypocreales</taxon>
        <taxon>Nectriaceae</taxon>
        <taxon>Fusarium</taxon>
        <taxon>Fusarium staphyleae species complex</taxon>
    </lineage>
</organism>
<feature type="transmembrane region" description="Helical" evidence="5">
    <location>
        <begin position="313"/>
        <end position="333"/>
    </location>
</feature>
<dbReference type="InterPro" id="IPR012404">
    <property type="entry name" value="UCP036436"/>
</dbReference>
<comment type="subcellular location">
    <subcellularLocation>
        <location evidence="1">Membrane</location>
        <topology evidence="1">Multi-pass membrane protein</topology>
    </subcellularLocation>
</comment>
<protein>
    <recommendedName>
        <fullName evidence="8">Integral membrane protein</fullName>
    </recommendedName>
</protein>
<feature type="transmembrane region" description="Helical" evidence="5">
    <location>
        <begin position="6"/>
        <end position="24"/>
    </location>
</feature>
<dbReference type="InterPro" id="IPR037185">
    <property type="entry name" value="EmrE-like"/>
</dbReference>
<dbReference type="PIRSF" id="PIRSF036436">
    <property type="entry name" value="UCP036436"/>
    <property type="match status" value="1"/>
</dbReference>
<feature type="transmembrane region" description="Helical" evidence="5">
    <location>
        <begin position="153"/>
        <end position="173"/>
    </location>
</feature>
<dbReference type="PANTHER" id="PTHR13146:SF0">
    <property type="entry name" value="SOLUTE CARRIER FAMILY 35 MEMBER F6"/>
    <property type="match status" value="1"/>
</dbReference>
<sequence>MASRSMIPFLVGMMLLTGVCNTLLTKYQDNQCVRNCGPDDNPNKRAFFNQPVLQTAQMFIGEMGCWLVVGLMALWRRFTGSSTPADRGYQAVDTNDNGDPATEYENNARTRLLHNGRSILKGYRVVLLALPAICDICGTTLMNAGLLMVAASIYQMTRGALVLFVGLFSVVFLKRHLHLFQWLSLAGVVLGVAVVGLAGAIWPDEKPHHSIDGSQEDSVASGGLSDATRAIVGVLLIAGAQIFTATQFVLEEWILENSPIEPIRVVGWEGIFGFTVTLLGMLVLHAAIGSTPAGKYGYFDMAEGWRQMTQNKHILISSFLIMISIGGFNFFGLSVTRSVSATSRSTIDTCRTLFIWIVSLGLGWESFKWLQILGFALLVYFTFLFNGIVHPPFEFLKVDEEIEELLPEDPIEHR</sequence>
<dbReference type="AlphaFoldDB" id="A0A8H4XH94"/>